<proteinExistence type="predicted"/>
<dbReference type="Proteomes" id="UP000244722">
    <property type="component" value="Unassembled WGS sequence"/>
</dbReference>
<dbReference type="EMBL" id="NESQ01000018">
    <property type="protein sequence ID" value="PUU83023.1"/>
    <property type="molecule type" value="Genomic_DNA"/>
</dbReference>
<name>A0A2T7A5K9_TUBBO</name>
<gene>
    <name evidence="3" type="ORF">B9Z19DRAFT_233372</name>
</gene>
<evidence type="ECO:0000256" key="2">
    <source>
        <dbReference type="SAM" id="SignalP"/>
    </source>
</evidence>
<organism evidence="3 4">
    <name type="scientific">Tuber borchii</name>
    <name type="common">White truffle</name>
    <dbReference type="NCBI Taxonomy" id="42251"/>
    <lineage>
        <taxon>Eukaryota</taxon>
        <taxon>Fungi</taxon>
        <taxon>Dikarya</taxon>
        <taxon>Ascomycota</taxon>
        <taxon>Pezizomycotina</taxon>
        <taxon>Pezizomycetes</taxon>
        <taxon>Pezizales</taxon>
        <taxon>Tuberaceae</taxon>
        <taxon>Tuber</taxon>
    </lineage>
</organism>
<reference evidence="3 4" key="1">
    <citation type="submission" date="2017-04" db="EMBL/GenBank/DDBJ databases">
        <title>Draft genome sequence of Tuber borchii Vittad., a whitish edible truffle.</title>
        <authorList>
            <consortium name="DOE Joint Genome Institute"/>
            <person name="Murat C."/>
            <person name="Kuo A."/>
            <person name="Barry K.W."/>
            <person name="Clum A."/>
            <person name="Dockter R.B."/>
            <person name="Fauchery L."/>
            <person name="Iotti M."/>
            <person name="Kohler A."/>
            <person name="Labutti K."/>
            <person name="Lindquist E.A."/>
            <person name="Lipzen A."/>
            <person name="Ohm R.A."/>
            <person name="Wang M."/>
            <person name="Grigoriev I.V."/>
            <person name="Zambonelli A."/>
            <person name="Martin F.M."/>
        </authorList>
    </citation>
    <scope>NUCLEOTIDE SEQUENCE [LARGE SCALE GENOMIC DNA]</scope>
    <source>
        <strain evidence="3 4">Tbo3840</strain>
    </source>
</reference>
<dbReference type="AlphaFoldDB" id="A0A2T7A5K9"/>
<feature type="signal peptide" evidence="2">
    <location>
        <begin position="1"/>
        <end position="19"/>
    </location>
</feature>
<sequence length="131" mass="14230">MTLLTCLYFLFFFFLPSFSLPVPTSMPNPVCPNCPAQNDAITHEGPEEPGKKRQAKQAVSTSRLLPTLLSLLEQWKSPFLFLDLPAVAGDGNSLSSASTLVGTYTSSRAVRPPTLSPPRVLYGTVTPLAYQ</sequence>
<evidence type="ECO:0000313" key="3">
    <source>
        <dbReference type="EMBL" id="PUU83023.1"/>
    </source>
</evidence>
<comment type="caution">
    <text evidence="3">The sequence shown here is derived from an EMBL/GenBank/DDBJ whole genome shotgun (WGS) entry which is preliminary data.</text>
</comment>
<evidence type="ECO:0000256" key="1">
    <source>
        <dbReference type="SAM" id="MobiDB-lite"/>
    </source>
</evidence>
<feature type="region of interest" description="Disordered" evidence="1">
    <location>
        <begin position="35"/>
        <end position="58"/>
    </location>
</feature>
<protein>
    <submittedName>
        <fullName evidence="3">Uncharacterized protein</fullName>
    </submittedName>
</protein>
<keyword evidence="2" id="KW-0732">Signal</keyword>
<feature type="chain" id="PRO_5015425605" evidence="2">
    <location>
        <begin position="20"/>
        <end position="131"/>
    </location>
</feature>
<accession>A0A2T7A5K9</accession>
<evidence type="ECO:0000313" key="4">
    <source>
        <dbReference type="Proteomes" id="UP000244722"/>
    </source>
</evidence>
<feature type="compositionally biased region" description="Basic and acidic residues" evidence="1">
    <location>
        <begin position="41"/>
        <end position="51"/>
    </location>
</feature>
<keyword evidence="4" id="KW-1185">Reference proteome</keyword>